<dbReference type="Proteomes" id="UP000319557">
    <property type="component" value="Chromosome"/>
</dbReference>
<dbReference type="EMBL" id="CP036261">
    <property type="protein sequence ID" value="QDS88267.1"/>
    <property type="molecule type" value="Genomic_DNA"/>
</dbReference>
<dbReference type="PROSITE" id="PS50943">
    <property type="entry name" value="HTH_CROC1"/>
    <property type="match status" value="1"/>
</dbReference>
<dbReference type="SMART" id="SM00530">
    <property type="entry name" value="HTH_XRE"/>
    <property type="match status" value="1"/>
</dbReference>
<dbReference type="Pfam" id="PF01381">
    <property type="entry name" value="HTH_3"/>
    <property type="match status" value="1"/>
</dbReference>
<dbReference type="KEGG" id="ruv:EC9_24570"/>
<dbReference type="CDD" id="cd00093">
    <property type="entry name" value="HTH_XRE"/>
    <property type="match status" value="1"/>
</dbReference>
<dbReference type="AlphaFoldDB" id="A0A517M055"/>
<evidence type="ECO:0000256" key="1">
    <source>
        <dbReference type="SAM" id="Coils"/>
    </source>
</evidence>
<proteinExistence type="predicted"/>
<keyword evidence="1" id="KW-0175">Coiled coil</keyword>
<gene>
    <name evidence="3" type="ORF">EC9_24570</name>
</gene>
<keyword evidence="4" id="KW-1185">Reference proteome</keyword>
<evidence type="ECO:0000313" key="3">
    <source>
        <dbReference type="EMBL" id="QDS88267.1"/>
    </source>
</evidence>
<dbReference type="OrthoDB" id="278386at2"/>
<dbReference type="GO" id="GO:0003677">
    <property type="term" value="F:DNA binding"/>
    <property type="evidence" value="ECO:0007669"/>
    <property type="project" value="InterPro"/>
</dbReference>
<dbReference type="RefSeq" id="WP_145345383.1">
    <property type="nucleotide sequence ID" value="NZ_CP036261.1"/>
</dbReference>
<dbReference type="InterPro" id="IPR001387">
    <property type="entry name" value="Cro/C1-type_HTH"/>
</dbReference>
<feature type="coiled-coil region" evidence="1">
    <location>
        <begin position="1"/>
        <end position="28"/>
    </location>
</feature>
<feature type="domain" description="HTH cro/C1-type" evidence="2">
    <location>
        <begin position="81"/>
        <end position="140"/>
    </location>
</feature>
<reference evidence="3 4" key="1">
    <citation type="submission" date="2019-02" db="EMBL/GenBank/DDBJ databases">
        <title>Deep-cultivation of Planctomycetes and their phenomic and genomic characterization uncovers novel biology.</title>
        <authorList>
            <person name="Wiegand S."/>
            <person name="Jogler M."/>
            <person name="Boedeker C."/>
            <person name="Pinto D."/>
            <person name="Vollmers J."/>
            <person name="Rivas-Marin E."/>
            <person name="Kohn T."/>
            <person name="Peeters S.H."/>
            <person name="Heuer A."/>
            <person name="Rast P."/>
            <person name="Oberbeckmann S."/>
            <person name="Bunk B."/>
            <person name="Jeske O."/>
            <person name="Meyerdierks A."/>
            <person name="Storesund J.E."/>
            <person name="Kallscheuer N."/>
            <person name="Luecker S."/>
            <person name="Lage O.M."/>
            <person name="Pohl T."/>
            <person name="Merkel B.J."/>
            <person name="Hornburger P."/>
            <person name="Mueller R.-W."/>
            <person name="Bruemmer F."/>
            <person name="Labrenz M."/>
            <person name="Spormann A.M."/>
            <person name="Op den Camp H."/>
            <person name="Overmann J."/>
            <person name="Amann R."/>
            <person name="Jetten M.S.M."/>
            <person name="Mascher T."/>
            <person name="Medema M.H."/>
            <person name="Devos D.P."/>
            <person name="Kaster A.-K."/>
            <person name="Ovreas L."/>
            <person name="Rohde M."/>
            <person name="Galperin M.Y."/>
            <person name="Jogler C."/>
        </authorList>
    </citation>
    <scope>NUCLEOTIDE SEQUENCE [LARGE SCALE GENOMIC DNA]</scope>
    <source>
        <strain evidence="3 4">EC9</strain>
    </source>
</reference>
<sequence>MIRNEQEYREASDRIEAERNRLDAHRKSLSESGLGDTELTRAMEPLVSFHEQLREEVAHYENLKRGVFPDLQNLRGLGVLLVSLRIARGITQRELAAKLDVHESQVSRDERNEYHGVTLDRANRILDALDVRLQTTVVEAPLGRETTDA</sequence>
<organism evidence="3 4">
    <name type="scientific">Rosistilla ulvae</name>
    <dbReference type="NCBI Taxonomy" id="1930277"/>
    <lineage>
        <taxon>Bacteria</taxon>
        <taxon>Pseudomonadati</taxon>
        <taxon>Planctomycetota</taxon>
        <taxon>Planctomycetia</taxon>
        <taxon>Pirellulales</taxon>
        <taxon>Pirellulaceae</taxon>
        <taxon>Rosistilla</taxon>
    </lineage>
</organism>
<accession>A0A517M055</accession>
<protein>
    <submittedName>
        <fullName evidence="3">Helix-turn-helix protein</fullName>
    </submittedName>
</protein>
<name>A0A517M055_9BACT</name>
<dbReference type="Gene3D" id="1.10.260.40">
    <property type="entry name" value="lambda repressor-like DNA-binding domains"/>
    <property type="match status" value="1"/>
</dbReference>
<evidence type="ECO:0000259" key="2">
    <source>
        <dbReference type="PROSITE" id="PS50943"/>
    </source>
</evidence>
<dbReference type="SUPFAM" id="SSF47413">
    <property type="entry name" value="lambda repressor-like DNA-binding domains"/>
    <property type="match status" value="1"/>
</dbReference>
<evidence type="ECO:0000313" key="4">
    <source>
        <dbReference type="Proteomes" id="UP000319557"/>
    </source>
</evidence>
<dbReference type="InterPro" id="IPR010982">
    <property type="entry name" value="Lambda_DNA-bd_dom_sf"/>
</dbReference>